<keyword evidence="3" id="KW-1185">Reference proteome</keyword>
<dbReference type="Gene3D" id="1.10.60.30">
    <property type="entry name" value="PSPTO4464-like domains"/>
    <property type="match status" value="1"/>
</dbReference>
<dbReference type="EMBL" id="JACMSC010000003">
    <property type="protein sequence ID" value="KAG6527463.1"/>
    <property type="molecule type" value="Genomic_DNA"/>
</dbReference>
<gene>
    <name evidence="2" type="ORF">ZIOFF_009565</name>
</gene>
<proteinExistence type="predicted"/>
<dbReference type="AlphaFoldDB" id="A0A8J5LRK0"/>
<dbReference type="PANTHER" id="PTHR36898:SF1">
    <property type="entry name" value="OS04G0250700 PROTEIN"/>
    <property type="match status" value="1"/>
</dbReference>
<protein>
    <submittedName>
        <fullName evidence="2">Uncharacterized protein</fullName>
    </submittedName>
</protein>
<dbReference type="InterPro" id="IPR006839">
    <property type="entry name" value="DarP"/>
</dbReference>
<comment type="caution">
    <text evidence="2">The sequence shown here is derived from an EMBL/GenBank/DDBJ whole genome shotgun (WGS) entry which is preliminary data.</text>
</comment>
<dbReference type="Proteomes" id="UP000734854">
    <property type="component" value="Unassembled WGS sequence"/>
</dbReference>
<reference evidence="2 3" key="1">
    <citation type="submission" date="2020-08" db="EMBL/GenBank/DDBJ databases">
        <title>Plant Genome Project.</title>
        <authorList>
            <person name="Zhang R.-G."/>
        </authorList>
    </citation>
    <scope>NUCLEOTIDE SEQUENCE [LARGE SCALE GENOMIC DNA]</scope>
    <source>
        <tissue evidence="2">Rhizome</tissue>
    </source>
</reference>
<dbReference type="SUPFAM" id="SSF158710">
    <property type="entry name" value="PSPTO4464-like"/>
    <property type="match status" value="1"/>
</dbReference>
<evidence type="ECO:0000313" key="2">
    <source>
        <dbReference type="EMBL" id="KAG6527463.1"/>
    </source>
</evidence>
<feature type="compositionally biased region" description="Basic and acidic residues" evidence="1">
    <location>
        <begin position="98"/>
        <end position="108"/>
    </location>
</feature>
<dbReference type="InterPro" id="IPR023153">
    <property type="entry name" value="DarP_sf"/>
</dbReference>
<sequence>MELAKFTPQIKQVLRIASVEREIFEALTVVKRLGPDVREGRRRQFNYIGRLLCKAEPEARKKRRSDGDGELRDAEGQGSLPDRGGAVDLRALPGLRGGGERATRTAWW</sequence>
<dbReference type="PANTHER" id="PTHR36898">
    <property type="entry name" value="OSJNBB0026I12.6 PROTEIN"/>
    <property type="match status" value="1"/>
</dbReference>
<dbReference type="Pfam" id="PF04751">
    <property type="entry name" value="DarP"/>
    <property type="match status" value="1"/>
</dbReference>
<organism evidence="2 3">
    <name type="scientific">Zingiber officinale</name>
    <name type="common">Ginger</name>
    <name type="synonym">Amomum zingiber</name>
    <dbReference type="NCBI Taxonomy" id="94328"/>
    <lineage>
        <taxon>Eukaryota</taxon>
        <taxon>Viridiplantae</taxon>
        <taxon>Streptophyta</taxon>
        <taxon>Embryophyta</taxon>
        <taxon>Tracheophyta</taxon>
        <taxon>Spermatophyta</taxon>
        <taxon>Magnoliopsida</taxon>
        <taxon>Liliopsida</taxon>
        <taxon>Zingiberales</taxon>
        <taxon>Zingiberaceae</taxon>
        <taxon>Zingiber</taxon>
    </lineage>
</organism>
<evidence type="ECO:0000313" key="3">
    <source>
        <dbReference type="Proteomes" id="UP000734854"/>
    </source>
</evidence>
<name>A0A8J5LRK0_ZINOF</name>
<feature type="region of interest" description="Disordered" evidence="1">
    <location>
        <begin position="58"/>
        <end position="108"/>
    </location>
</feature>
<evidence type="ECO:0000256" key="1">
    <source>
        <dbReference type="SAM" id="MobiDB-lite"/>
    </source>
</evidence>
<accession>A0A8J5LRK0</accession>
<feature type="compositionally biased region" description="Basic and acidic residues" evidence="1">
    <location>
        <begin position="58"/>
        <end position="75"/>
    </location>
</feature>